<dbReference type="AlphaFoldDB" id="A0A1N7BY94"/>
<dbReference type="PANTHER" id="PTHR30222:SF12">
    <property type="entry name" value="NORSPERMIDINE SENSOR"/>
    <property type="match status" value="1"/>
</dbReference>
<keyword evidence="3 6" id="KW-0732">Signal</keyword>
<dbReference type="STRING" id="34027.SAMN05421829_12055"/>
<feature type="signal peptide" evidence="6">
    <location>
        <begin position="1"/>
        <end position="25"/>
    </location>
</feature>
<name>A0A1N7BY94_9RHOO</name>
<dbReference type="PIRSF" id="PIRSF019574">
    <property type="entry name" value="Periplasmic_polyamine_BP"/>
    <property type="match status" value="1"/>
</dbReference>
<dbReference type="RefSeq" id="WP_076604152.1">
    <property type="nucleotide sequence ID" value="NZ_FTMD01000020.1"/>
</dbReference>
<dbReference type="Pfam" id="PF13416">
    <property type="entry name" value="SBP_bac_8"/>
    <property type="match status" value="1"/>
</dbReference>
<dbReference type="InterPro" id="IPR006059">
    <property type="entry name" value="SBP"/>
</dbReference>
<dbReference type="GO" id="GO:0015846">
    <property type="term" value="P:polyamine transport"/>
    <property type="evidence" value="ECO:0007669"/>
    <property type="project" value="InterPro"/>
</dbReference>
<evidence type="ECO:0000313" key="8">
    <source>
        <dbReference type="Proteomes" id="UP000186819"/>
    </source>
</evidence>
<keyword evidence="8" id="KW-1185">Reference proteome</keyword>
<feature type="chain" id="PRO_5013383309" description="Putrescine-binding periplasmic protein" evidence="6">
    <location>
        <begin position="26"/>
        <end position="367"/>
    </location>
</feature>
<comment type="similarity">
    <text evidence="5">Belongs to the bacterial solute-binding protein PotD/PotF family.</text>
</comment>
<dbReference type="EMBL" id="FTMD01000020">
    <property type="protein sequence ID" value="SIR56318.1"/>
    <property type="molecule type" value="Genomic_DNA"/>
</dbReference>
<proteinExistence type="inferred from homology"/>
<dbReference type="Gene3D" id="3.40.190.10">
    <property type="entry name" value="Periplasmic binding protein-like II"/>
    <property type="match status" value="2"/>
</dbReference>
<evidence type="ECO:0000256" key="6">
    <source>
        <dbReference type="SAM" id="SignalP"/>
    </source>
</evidence>
<comment type="subcellular location">
    <subcellularLocation>
        <location evidence="1 5">Periplasm</location>
    </subcellularLocation>
</comment>
<comment type="function">
    <text evidence="5">Required for the activity of the bacterial periplasmic transport system of putrescine.</text>
</comment>
<evidence type="ECO:0000256" key="3">
    <source>
        <dbReference type="ARBA" id="ARBA00022729"/>
    </source>
</evidence>
<evidence type="ECO:0000256" key="1">
    <source>
        <dbReference type="ARBA" id="ARBA00004418"/>
    </source>
</evidence>
<accession>A0A1N7BY94</accession>
<sequence>MRLHGLLAALLGLLGAALFASGAGAADANALNVYNWNDYIARDTIAAFEKSSGIAVKYDLYDSNAMLQGKLLTGSSGYDVVYPSVEYAGRQIQAGIFQPLDKARLPNLANLDPVILKAVERADPGNRFVVPYMWYTTGVAINVDKVEKALDGKLPDNAWDLLFDPAVTARLKGCGIALMDEASDVIPAAMLYARADTTKMDPADIRAALERIRPVRRDIRVFNTSPIDQMAKGSLCVAMMFSGDALIAARRAAESHTGANVRYLIPKAGAMMSVDVMAIPRDAPHVANAHAWINAMLDPRVVAQISNETYYLSANTAALPLTSAEITGNPAINVPEALKLRLHAKPVLTKEVQRELTQALNRFKTAK</sequence>
<dbReference type="Proteomes" id="UP000186819">
    <property type="component" value="Unassembled WGS sequence"/>
</dbReference>
<keyword evidence="2 5" id="KW-0813">Transport</keyword>
<organism evidence="7 8">
    <name type="scientific">Aromatoleum tolulyticum</name>
    <dbReference type="NCBI Taxonomy" id="34027"/>
    <lineage>
        <taxon>Bacteria</taxon>
        <taxon>Pseudomonadati</taxon>
        <taxon>Pseudomonadota</taxon>
        <taxon>Betaproteobacteria</taxon>
        <taxon>Rhodocyclales</taxon>
        <taxon>Rhodocyclaceae</taxon>
        <taxon>Aromatoleum</taxon>
    </lineage>
</organism>
<evidence type="ECO:0000313" key="7">
    <source>
        <dbReference type="EMBL" id="SIR56318.1"/>
    </source>
</evidence>
<evidence type="ECO:0000256" key="4">
    <source>
        <dbReference type="ARBA" id="ARBA00022764"/>
    </source>
</evidence>
<protein>
    <recommendedName>
        <fullName evidence="5">Putrescine-binding periplasmic protein</fullName>
    </recommendedName>
</protein>
<keyword evidence="4 5" id="KW-0574">Periplasm</keyword>
<evidence type="ECO:0000256" key="5">
    <source>
        <dbReference type="PIRNR" id="PIRNR019574"/>
    </source>
</evidence>
<dbReference type="PANTHER" id="PTHR30222">
    <property type="entry name" value="SPERMIDINE/PUTRESCINE-BINDING PERIPLASMIC PROTEIN"/>
    <property type="match status" value="1"/>
</dbReference>
<dbReference type="CDD" id="cd13659">
    <property type="entry name" value="PBP2_PotF"/>
    <property type="match status" value="1"/>
</dbReference>
<dbReference type="SUPFAM" id="SSF53850">
    <property type="entry name" value="Periplasmic binding protein-like II"/>
    <property type="match status" value="1"/>
</dbReference>
<dbReference type="InterPro" id="IPR001188">
    <property type="entry name" value="Sperm_putr-bd"/>
</dbReference>
<dbReference type="OrthoDB" id="9769319at2"/>
<dbReference type="GO" id="GO:0042597">
    <property type="term" value="C:periplasmic space"/>
    <property type="evidence" value="ECO:0007669"/>
    <property type="project" value="UniProtKB-SubCell"/>
</dbReference>
<gene>
    <name evidence="7" type="ORF">SAMN05421829_12055</name>
</gene>
<dbReference type="PRINTS" id="PR00909">
    <property type="entry name" value="SPERMDNBNDNG"/>
</dbReference>
<evidence type="ECO:0000256" key="2">
    <source>
        <dbReference type="ARBA" id="ARBA00022448"/>
    </source>
</evidence>
<reference evidence="8" key="1">
    <citation type="submission" date="2017-01" db="EMBL/GenBank/DDBJ databases">
        <authorList>
            <person name="Varghese N."/>
            <person name="Submissions S."/>
        </authorList>
    </citation>
    <scope>NUCLEOTIDE SEQUENCE [LARGE SCALE GENOMIC DNA]</scope>
    <source>
        <strain evidence="8">ATCC 51758</strain>
    </source>
</reference>
<dbReference type="GO" id="GO:0019808">
    <property type="term" value="F:polyamine binding"/>
    <property type="evidence" value="ECO:0007669"/>
    <property type="project" value="InterPro"/>
</dbReference>